<proteinExistence type="predicted"/>
<keyword evidence="1" id="KW-0238">DNA-binding</keyword>
<dbReference type="InterPro" id="IPR000551">
    <property type="entry name" value="MerR-type_HTH_dom"/>
</dbReference>
<feature type="domain" description="HTH merR-type" evidence="2">
    <location>
        <begin position="28"/>
        <end position="86"/>
    </location>
</feature>
<dbReference type="InterPro" id="IPR047057">
    <property type="entry name" value="MerR_fam"/>
</dbReference>
<dbReference type="InterPro" id="IPR009061">
    <property type="entry name" value="DNA-bd_dom_put_sf"/>
</dbReference>
<dbReference type="GO" id="GO:0003677">
    <property type="term" value="F:DNA binding"/>
    <property type="evidence" value="ECO:0007669"/>
    <property type="project" value="UniProtKB-KW"/>
</dbReference>
<dbReference type="SMART" id="SM00422">
    <property type="entry name" value="HTH_MERR"/>
    <property type="match status" value="1"/>
</dbReference>
<organism evidence="3">
    <name type="scientific">freshwater metagenome</name>
    <dbReference type="NCBI Taxonomy" id="449393"/>
    <lineage>
        <taxon>unclassified sequences</taxon>
        <taxon>metagenomes</taxon>
        <taxon>ecological metagenomes</taxon>
    </lineage>
</organism>
<dbReference type="CDD" id="cd00592">
    <property type="entry name" value="HTH_MerR-like"/>
    <property type="match status" value="1"/>
</dbReference>
<dbReference type="EMBL" id="CAEZXZ010000033">
    <property type="protein sequence ID" value="CAB4697792.1"/>
    <property type="molecule type" value="Genomic_DNA"/>
</dbReference>
<reference evidence="3" key="1">
    <citation type="submission" date="2020-05" db="EMBL/GenBank/DDBJ databases">
        <authorList>
            <person name="Chiriac C."/>
            <person name="Salcher M."/>
            <person name="Ghai R."/>
            <person name="Kavagutti S V."/>
        </authorList>
    </citation>
    <scope>NUCLEOTIDE SEQUENCE</scope>
</reference>
<name>A0A6J6PGU7_9ZZZZ</name>
<accession>A0A6J6PGU7</accession>
<evidence type="ECO:0000259" key="2">
    <source>
        <dbReference type="PROSITE" id="PS50937"/>
    </source>
</evidence>
<dbReference type="PANTHER" id="PTHR30204">
    <property type="entry name" value="REDOX-CYCLING DRUG-SENSING TRANSCRIPTIONAL ACTIVATOR SOXR"/>
    <property type="match status" value="1"/>
</dbReference>
<dbReference type="PANTHER" id="PTHR30204:SF89">
    <property type="entry name" value="HTH MERR-TYPE DOMAIN-CONTAINING PROTEIN"/>
    <property type="match status" value="1"/>
</dbReference>
<gene>
    <name evidence="3" type="ORF">UFOPK2625_00346</name>
</gene>
<evidence type="ECO:0000313" key="3">
    <source>
        <dbReference type="EMBL" id="CAB4697792.1"/>
    </source>
</evidence>
<evidence type="ECO:0000256" key="1">
    <source>
        <dbReference type="ARBA" id="ARBA00023125"/>
    </source>
</evidence>
<sequence>MSGLARGPVVGTISIGEVLTLLKWEFPDITISKIRFLETEGLITPERTASGYRRFAERDLEQLRSVLTLQRDQYLPLKVIREHLEDATAELPSQPVAGTGLRADDFRAGAGKVRLTRGELAEMVELPEALIATLETIGLVWANPAGHYDEDALAVASIVAQLAPLGVEPRHLRSFRVVADRDTGLVEQIATPFSQPKDRGQREHANEVVREAAALLVQLHGALLRAELVRGGLT</sequence>
<dbReference type="Gene3D" id="1.10.1660.10">
    <property type="match status" value="1"/>
</dbReference>
<dbReference type="GO" id="GO:0003700">
    <property type="term" value="F:DNA-binding transcription factor activity"/>
    <property type="evidence" value="ECO:0007669"/>
    <property type="project" value="InterPro"/>
</dbReference>
<dbReference type="Pfam" id="PF13411">
    <property type="entry name" value="MerR_1"/>
    <property type="match status" value="1"/>
</dbReference>
<dbReference type="AlphaFoldDB" id="A0A6J6PGU7"/>
<dbReference type="SUPFAM" id="SSF46955">
    <property type="entry name" value="Putative DNA-binding domain"/>
    <property type="match status" value="1"/>
</dbReference>
<protein>
    <submittedName>
        <fullName evidence="3">Unannotated protein</fullName>
    </submittedName>
</protein>
<dbReference type="PROSITE" id="PS50937">
    <property type="entry name" value="HTH_MERR_2"/>
    <property type="match status" value="1"/>
</dbReference>